<dbReference type="InterPro" id="IPR008709">
    <property type="entry name" value="Neurochondrin"/>
</dbReference>
<dbReference type="Proteomes" id="UP001157006">
    <property type="component" value="Chromosome 5"/>
</dbReference>
<accession>A0AAV1APN7</accession>
<dbReference type="Pfam" id="PF05536">
    <property type="entry name" value="Neurochondrin"/>
    <property type="match status" value="1"/>
</dbReference>
<sequence>MFVSLRLTLQMKNPEEKGNRRPNSQETAVQPQSLALGHSKVEGISRLTTVVLGTDESNSKLVQQLYKLVDLHKEAQQGQIDDRSSLLNVYEDVSSLFLDRLLRIGMGKGTISSSGDNNRDAYLNMSIAVLATLCRVLEIASSEDMISKIPVILEEPNTFVSKSKGNEKEILIASLQVCILGRYCFSHE</sequence>
<evidence type="ECO:0000313" key="3">
    <source>
        <dbReference type="Proteomes" id="UP001157006"/>
    </source>
</evidence>
<protein>
    <submittedName>
        <fullName evidence="2">Uncharacterized protein</fullName>
    </submittedName>
</protein>
<dbReference type="Gene3D" id="3.30.70.260">
    <property type="match status" value="1"/>
</dbReference>
<dbReference type="PANTHER" id="PTHR13109">
    <property type="entry name" value="NEUROCHONDRIN"/>
    <property type="match status" value="1"/>
</dbReference>
<evidence type="ECO:0000313" key="2">
    <source>
        <dbReference type="EMBL" id="CAI8612464.1"/>
    </source>
</evidence>
<dbReference type="AlphaFoldDB" id="A0AAV1APN7"/>
<feature type="region of interest" description="Disordered" evidence="1">
    <location>
        <begin position="11"/>
        <end position="32"/>
    </location>
</feature>
<keyword evidence="3" id="KW-1185">Reference proteome</keyword>
<evidence type="ECO:0000256" key="1">
    <source>
        <dbReference type="SAM" id="MobiDB-lite"/>
    </source>
</evidence>
<gene>
    <name evidence="2" type="ORF">VFH_V035360</name>
</gene>
<proteinExistence type="predicted"/>
<dbReference type="PANTHER" id="PTHR13109:SF7">
    <property type="entry name" value="NEUROCHONDRIN"/>
    <property type="match status" value="1"/>
</dbReference>
<feature type="compositionally biased region" description="Polar residues" evidence="1">
    <location>
        <begin position="21"/>
        <end position="32"/>
    </location>
</feature>
<name>A0AAV1APN7_VICFA</name>
<reference evidence="2 3" key="1">
    <citation type="submission" date="2023-01" db="EMBL/GenBank/DDBJ databases">
        <authorList>
            <person name="Kreplak J."/>
        </authorList>
    </citation>
    <scope>NUCLEOTIDE SEQUENCE [LARGE SCALE GENOMIC DNA]</scope>
</reference>
<dbReference type="EMBL" id="OX451740">
    <property type="protein sequence ID" value="CAI8612464.1"/>
    <property type="molecule type" value="Genomic_DNA"/>
</dbReference>
<organism evidence="2 3">
    <name type="scientific">Vicia faba</name>
    <name type="common">Broad bean</name>
    <name type="synonym">Faba vulgaris</name>
    <dbReference type="NCBI Taxonomy" id="3906"/>
    <lineage>
        <taxon>Eukaryota</taxon>
        <taxon>Viridiplantae</taxon>
        <taxon>Streptophyta</taxon>
        <taxon>Embryophyta</taxon>
        <taxon>Tracheophyta</taxon>
        <taxon>Spermatophyta</taxon>
        <taxon>Magnoliopsida</taxon>
        <taxon>eudicotyledons</taxon>
        <taxon>Gunneridae</taxon>
        <taxon>Pentapetalae</taxon>
        <taxon>rosids</taxon>
        <taxon>fabids</taxon>
        <taxon>Fabales</taxon>
        <taxon>Fabaceae</taxon>
        <taxon>Papilionoideae</taxon>
        <taxon>50 kb inversion clade</taxon>
        <taxon>NPAAA clade</taxon>
        <taxon>Hologalegina</taxon>
        <taxon>IRL clade</taxon>
        <taxon>Fabeae</taxon>
        <taxon>Vicia</taxon>
    </lineage>
</organism>